<name>A0A5C5X6U0_9PLAN</name>
<dbReference type="EMBL" id="SIHI01000001">
    <property type="protein sequence ID" value="TWT58061.1"/>
    <property type="molecule type" value="Genomic_DNA"/>
</dbReference>
<accession>A0A5C5X6U0</accession>
<dbReference type="GO" id="GO:0005829">
    <property type="term" value="C:cytosol"/>
    <property type="evidence" value="ECO:0007669"/>
    <property type="project" value="TreeGrafter"/>
</dbReference>
<dbReference type="GO" id="GO:0032196">
    <property type="term" value="P:transposition"/>
    <property type="evidence" value="ECO:0007669"/>
    <property type="project" value="TreeGrafter"/>
</dbReference>
<dbReference type="InterPro" id="IPR051917">
    <property type="entry name" value="Transposase-Integrase"/>
</dbReference>
<organism evidence="1 2">
    <name type="scientific">Thalassoglobus neptunius</name>
    <dbReference type="NCBI Taxonomy" id="1938619"/>
    <lineage>
        <taxon>Bacteria</taxon>
        <taxon>Pseudomonadati</taxon>
        <taxon>Planctomycetota</taxon>
        <taxon>Planctomycetia</taxon>
        <taxon>Planctomycetales</taxon>
        <taxon>Planctomycetaceae</taxon>
        <taxon>Thalassoglobus</taxon>
    </lineage>
</organism>
<evidence type="ECO:0000313" key="1">
    <source>
        <dbReference type="EMBL" id="TWT58061.1"/>
    </source>
</evidence>
<dbReference type="AlphaFoldDB" id="A0A5C5X6U0"/>
<dbReference type="Proteomes" id="UP000317243">
    <property type="component" value="Unassembled WGS sequence"/>
</dbReference>
<evidence type="ECO:0000313" key="2">
    <source>
        <dbReference type="Proteomes" id="UP000317243"/>
    </source>
</evidence>
<dbReference type="OrthoDB" id="9803231at2"/>
<dbReference type="PANTHER" id="PTHR10948:SF23">
    <property type="entry name" value="TRANSPOSASE INSI FOR INSERTION SEQUENCE ELEMENT IS30A-RELATED"/>
    <property type="match status" value="1"/>
</dbReference>
<reference evidence="1 2" key="1">
    <citation type="submission" date="2019-02" db="EMBL/GenBank/DDBJ databases">
        <title>Deep-cultivation of Planctomycetes and their phenomic and genomic characterization uncovers novel biology.</title>
        <authorList>
            <person name="Wiegand S."/>
            <person name="Jogler M."/>
            <person name="Boedeker C."/>
            <person name="Pinto D."/>
            <person name="Vollmers J."/>
            <person name="Rivas-Marin E."/>
            <person name="Kohn T."/>
            <person name="Peeters S.H."/>
            <person name="Heuer A."/>
            <person name="Rast P."/>
            <person name="Oberbeckmann S."/>
            <person name="Bunk B."/>
            <person name="Jeske O."/>
            <person name="Meyerdierks A."/>
            <person name="Storesund J.E."/>
            <person name="Kallscheuer N."/>
            <person name="Luecker S."/>
            <person name="Lage O.M."/>
            <person name="Pohl T."/>
            <person name="Merkel B.J."/>
            <person name="Hornburger P."/>
            <person name="Mueller R.-W."/>
            <person name="Bruemmer F."/>
            <person name="Labrenz M."/>
            <person name="Spormann A.M."/>
            <person name="Op Den Camp H."/>
            <person name="Overmann J."/>
            <person name="Amann R."/>
            <person name="Jetten M.S.M."/>
            <person name="Mascher T."/>
            <person name="Medema M.H."/>
            <person name="Devos D.P."/>
            <person name="Kaster A.-K."/>
            <person name="Ovreas L."/>
            <person name="Rohde M."/>
            <person name="Galperin M.Y."/>
            <person name="Jogler C."/>
        </authorList>
    </citation>
    <scope>NUCLEOTIDE SEQUENCE [LARGE SCALE GENOMIC DNA]</scope>
    <source>
        <strain evidence="1 2">KOR42</strain>
    </source>
</reference>
<proteinExistence type="predicted"/>
<dbReference type="RefSeq" id="WP_146508190.1">
    <property type="nucleotide sequence ID" value="NZ_SIHI01000001.1"/>
</dbReference>
<sequence>MAVYRWINRQPNRVFWRSFLRFGKREKPGDQRGKLRAAAHIADRPSVVDTKQHYGDWEGDTVLGARRRSALVTLNERKSGFALVGLIRRFKAQTYRDKCSDSSTPFHNRSGER</sequence>
<gene>
    <name evidence="1" type="ORF">KOR42_14310</name>
</gene>
<comment type="caution">
    <text evidence="1">The sequence shown here is derived from an EMBL/GenBank/DDBJ whole genome shotgun (WGS) entry which is preliminary data.</text>
</comment>
<dbReference type="PANTHER" id="PTHR10948">
    <property type="entry name" value="TRANSPOSASE"/>
    <property type="match status" value="1"/>
</dbReference>
<dbReference type="GO" id="GO:0004803">
    <property type="term" value="F:transposase activity"/>
    <property type="evidence" value="ECO:0007669"/>
    <property type="project" value="TreeGrafter"/>
</dbReference>
<keyword evidence="2" id="KW-1185">Reference proteome</keyword>
<protein>
    <submittedName>
        <fullName evidence="1">Uncharacterized protein</fullName>
    </submittedName>
</protein>